<keyword evidence="1 4" id="KW-0479">Metal-binding</keyword>
<organism evidence="8 9">
    <name type="scientific">Diversispora epigaea</name>
    <dbReference type="NCBI Taxonomy" id="1348612"/>
    <lineage>
        <taxon>Eukaryota</taxon>
        <taxon>Fungi</taxon>
        <taxon>Fungi incertae sedis</taxon>
        <taxon>Mucoromycota</taxon>
        <taxon>Glomeromycotina</taxon>
        <taxon>Glomeromycetes</taxon>
        <taxon>Diversisporales</taxon>
        <taxon>Diversisporaceae</taxon>
        <taxon>Diversispora</taxon>
    </lineage>
</organism>
<gene>
    <name evidence="8" type="ORF">Glove_302g37</name>
</gene>
<dbReference type="Gene3D" id="3.40.50.2300">
    <property type="match status" value="1"/>
</dbReference>
<evidence type="ECO:0000256" key="1">
    <source>
        <dbReference type="ARBA" id="ARBA00022723"/>
    </source>
</evidence>
<dbReference type="PANTHER" id="PTHR11347">
    <property type="entry name" value="CYCLIC NUCLEOTIDE PHOSPHODIESTERASE"/>
    <property type="match status" value="1"/>
</dbReference>
<proteinExistence type="inferred from homology"/>
<keyword evidence="3" id="KW-0597">Phosphoprotein</keyword>
<dbReference type="InterPro" id="IPR036971">
    <property type="entry name" value="PDEase_catalytic_dom_sf"/>
</dbReference>
<dbReference type="SUPFAM" id="SSF52172">
    <property type="entry name" value="CheY-like"/>
    <property type="match status" value="1"/>
</dbReference>
<dbReference type="GO" id="GO:0004114">
    <property type="term" value="F:3',5'-cyclic-nucleotide phosphodiesterase activity"/>
    <property type="evidence" value="ECO:0007669"/>
    <property type="project" value="InterPro"/>
</dbReference>
<evidence type="ECO:0000256" key="3">
    <source>
        <dbReference type="PROSITE-ProRule" id="PRU00169"/>
    </source>
</evidence>
<feature type="domain" description="PDEase" evidence="7">
    <location>
        <begin position="256"/>
        <end position="614"/>
    </location>
</feature>
<evidence type="ECO:0000256" key="5">
    <source>
        <dbReference type="SAM" id="MobiDB-lite"/>
    </source>
</evidence>
<dbReference type="CDD" id="cd00077">
    <property type="entry name" value="HDc"/>
    <property type="match status" value="1"/>
</dbReference>
<dbReference type="InterPro" id="IPR001789">
    <property type="entry name" value="Sig_transdc_resp-reg_receiver"/>
</dbReference>
<dbReference type="Pfam" id="PF00233">
    <property type="entry name" value="PDEase_I"/>
    <property type="match status" value="1"/>
</dbReference>
<evidence type="ECO:0000313" key="8">
    <source>
        <dbReference type="EMBL" id="RHZ67223.1"/>
    </source>
</evidence>
<keyword evidence="2 4" id="KW-0378">Hydrolase</keyword>
<dbReference type="PROSITE" id="PS51845">
    <property type="entry name" value="PDEASE_I_2"/>
    <property type="match status" value="1"/>
</dbReference>
<feature type="domain" description="Response regulatory" evidence="6">
    <location>
        <begin position="46"/>
        <end position="200"/>
    </location>
</feature>
<dbReference type="GO" id="GO:0000160">
    <property type="term" value="P:phosphorelay signal transduction system"/>
    <property type="evidence" value="ECO:0007669"/>
    <property type="project" value="InterPro"/>
</dbReference>
<evidence type="ECO:0000259" key="6">
    <source>
        <dbReference type="PROSITE" id="PS50110"/>
    </source>
</evidence>
<comment type="similarity">
    <text evidence="4">Belongs to the cyclic nucleotide phosphodiesterase family.</text>
</comment>
<dbReference type="GO" id="GO:0046872">
    <property type="term" value="F:metal ion binding"/>
    <property type="evidence" value="ECO:0007669"/>
    <property type="project" value="UniProtKB-KW"/>
</dbReference>
<sequence length="748" mass="85481">MEPSRCSVLVVDRSCTEKTYRPSQKIDSGNSRNSKYFLAHSSDWCTYEVNKVKNQNIDDLIQLFLSIFAEVITVSSGTQALSTLKNRKIGCHPTIVLIDIDHTESVSRDLHARRESFLAMTDGVSLKEITTTKDSLYGLELLKYIDSEISKGKLDQVIPIVCSCKDSAEIMVDCLNKGAADYLIKPIRPEVAKTIFLHIHRSAAIGKRSHSTLKPLIRCSVSYEQRLQEIFSKDQWLAETIFECYTPSEPTINFFPRLDDAAELEKTNFLKKKLVEWEFNPHDLSVEEQFRCVVIIFEHVLELDELKELNVPSEQLHRFLLALRQSYYDTNPYHNFIHAIDVLQATFYFLCEMDFLPSLISSRYKRRSMSNSNRKKYRPNDLLRDTDAFALLLASIGHDIGHPGVNNKFLVESNTPLAQVYNDRSVLESFHAMALFSLMQKYGFKIYETETVYNPKYTEFRKIVVNAIIATDMGLHNDYVEKINGQIKRFKSADFELDTQKKIDYERNIVVGALIKCADISNAARPHPIAKNWSNVLLEEFKCQGDLERKLGLPILPVNDRYSNAKQSDSQIDFIDYVAMPLFKSVGELVPEMGFCLPYIEENKKSWRECIEEDGDGRILRHNSSGNDSGVIVSLDSRQNSPIVVVPAARIMQRDTPGSFLLPIKSLPDCPGSETPTDEYNKPDRDDVVSTTGESDTPLTQDQSKQQKLDWSFFARNKPQNDQNITPHDTISYEQTDQDNRILCCSIQ</sequence>
<protein>
    <recommendedName>
        <fullName evidence="4">Phosphodiesterase</fullName>
        <ecNumber evidence="4">3.1.4.-</ecNumber>
    </recommendedName>
</protein>
<name>A0A397I1P1_9GLOM</name>
<dbReference type="Proteomes" id="UP000266861">
    <property type="component" value="Unassembled WGS sequence"/>
</dbReference>
<feature type="compositionally biased region" description="Polar residues" evidence="5">
    <location>
        <begin position="689"/>
        <end position="706"/>
    </location>
</feature>
<dbReference type="InterPro" id="IPR002073">
    <property type="entry name" value="PDEase_catalytic_dom"/>
</dbReference>
<dbReference type="OrthoDB" id="546632at2759"/>
<dbReference type="InterPro" id="IPR023174">
    <property type="entry name" value="PDEase_CS"/>
</dbReference>
<dbReference type="InterPro" id="IPR011006">
    <property type="entry name" value="CheY-like_superfamily"/>
</dbReference>
<comment type="caution">
    <text evidence="8">The sequence shown here is derived from an EMBL/GenBank/DDBJ whole genome shotgun (WGS) entry which is preliminary data.</text>
</comment>
<dbReference type="AlphaFoldDB" id="A0A397I1P1"/>
<evidence type="ECO:0000256" key="2">
    <source>
        <dbReference type="ARBA" id="ARBA00022801"/>
    </source>
</evidence>
<comment type="cofactor">
    <cofactor evidence="4">
        <name>a divalent metal cation</name>
        <dbReference type="ChEBI" id="CHEBI:60240"/>
    </cofactor>
    <text evidence="4">Binds 2 divalent metal cations per subunit. Site 1 may preferentially bind zinc ions, while site 2 has a preference for magnesium and/or manganese ions.</text>
</comment>
<keyword evidence="9" id="KW-1185">Reference proteome</keyword>
<dbReference type="InterPro" id="IPR003607">
    <property type="entry name" value="HD/PDEase_dom"/>
</dbReference>
<feature type="compositionally biased region" description="Basic and acidic residues" evidence="5">
    <location>
        <begin position="679"/>
        <end position="688"/>
    </location>
</feature>
<dbReference type="SMART" id="SM00471">
    <property type="entry name" value="HDc"/>
    <property type="match status" value="1"/>
</dbReference>
<dbReference type="PROSITE" id="PS00126">
    <property type="entry name" value="PDEASE_I_1"/>
    <property type="match status" value="1"/>
</dbReference>
<evidence type="ECO:0000259" key="7">
    <source>
        <dbReference type="PROSITE" id="PS51845"/>
    </source>
</evidence>
<dbReference type="Gene3D" id="1.10.1300.10">
    <property type="entry name" value="3'5'-cyclic nucleotide phosphodiesterase, catalytic domain"/>
    <property type="match status" value="1"/>
</dbReference>
<feature type="modified residue" description="4-aspartylphosphate" evidence="3">
    <location>
        <position position="99"/>
    </location>
</feature>
<dbReference type="SUPFAM" id="SSF109604">
    <property type="entry name" value="HD-domain/PDEase-like"/>
    <property type="match status" value="1"/>
</dbReference>
<accession>A0A397I1P1</accession>
<dbReference type="STRING" id="1348612.A0A397I1P1"/>
<dbReference type="EC" id="3.1.4.-" evidence="4"/>
<feature type="region of interest" description="Disordered" evidence="5">
    <location>
        <begin position="666"/>
        <end position="706"/>
    </location>
</feature>
<evidence type="ECO:0000256" key="4">
    <source>
        <dbReference type="RuleBase" id="RU363067"/>
    </source>
</evidence>
<reference evidence="8 9" key="1">
    <citation type="submission" date="2018-08" db="EMBL/GenBank/DDBJ databases">
        <title>Genome and evolution of the arbuscular mycorrhizal fungus Diversispora epigaea (formerly Glomus versiforme) and its bacterial endosymbionts.</title>
        <authorList>
            <person name="Sun X."/>
            <person name="Fei Z."/>
            <person name="Harrison M."/>
        </authorList>
    </citation>
    <scope>NUCLEOTIDE SEQUENCE [LARGE SCALE GENOMIC DNA]</scope>
    <source>
        <strain evidence="8 9">IT104</strain>
    </source>
</reference>
<evidence type="ECO:0000313" key="9">
    <source>
        <dbReference type="Proteomes" id="UP000266861"/>
    </source>
</evidence>
<dbReference type="PROSITE" id="PS50110">
    <property type="entry name" value="RESPONSE_REGULATORY"/>
    <property type="match status" value="1"/>
</dbReference>
<dbReference type="EMBL" id="PQFF01000276">
    <property type="protein sequence ID" value="RHZ67223.1"/>
    <property type="molecule type" value="Genomic_DNA"/>
</dbReference>